<accession>A0A0K1EDG3</accession>
<dbReference type="EMBL" id="CP012159">
    <property type="protein sequence ID" value="AKT38727.1"/>
    <property type="molecule type" value="Genomic_DNA"/>
</dbReference>
<feature type="compositionally biased region" description="Basic and acidic residues" evidence="1">
    <location>
        <begin position="68"/>
        <end position="101"/>
    </location>
</feature>
<dbReference type="KEGG" id="ccro:CMC5_028710"/>
<dbReference type="Proteomes" id="UP000067626">
    <property type="component" value="Chromosome"/>
</dbReference>
<organism evidence="2 3">
    <name type="scientific">Chondromyces crocatus</name>
    <dbReference type="NCBI Taxonomy" id="52"/>
    <lineage>
        <taxon>Bacteria</taxon>
        <taxon>Pseudomonadati</taxon>
        <taxon>Myxococcota</taxon>
        <taxon>Polyangia</taxon>
        <taxon>Polyangiales</taxon>
        <taxon>Polyangiaceae</taxon>
        <taxon>Chondromyces</taxon>
    </lineage>
</organism>
<dbReference type="OrthoDB" id="5506878at2"/>
<evidence type="ECO:0000313" key="2">
    <source>
        <dbReference type="EMBL" id="AKT38727.1"/>
    </source>
</evidence>
<gene>
    <name evidence="2" type="ORF">CMC5_028710</name>
</gene>
<proteinExistence type="predicted"/>
<evidence type="ECO:0000256" key="1">
    <source>
        <dbReference type="SAM" id="MobiDB-lite"/>
    </source>
</evidence>
<dbReference type="AlphaFoldDB" id="A0A0K1EDG3"/>
<reference evidence="2 3" key="1">
    <citation type="submission" date="2015-07" db="EMBL/GenBank/DDBJ databases">
        <title>Genome analysis of myxobacterium Chondromyces crocatus Cm c5 reveals a high potential for natural compound synthesis and the genetic basis for the loss of fruiting body formation.</title>
        <authorList>
            <person name="Zaburannyi N."/>
            <person name="Bunk B."/>
            <person name="Maier J."/>
            <person name="Overmann J."/>
            <person name="Mueller R."/>
        </authorList>
    </citation>
    <scope>NUCLEOTIDE SEQUENCE [LARGE SCALE GENOMIC DNA]</scope>
    <source>
        <strain evidence="2 3">Cm c5</strain>
    </source>
</reference>
<sequence length="198" mass="22095">MPPIDLQVRDLDTGDRSIASFPSEEEAITWLNDRPRFQEVMGVAMTGLAHEIDARLRAALRPLDDEEREKAQALETKALEDAQKRAEEAQKREQATAEAHRAALASAPPDRPMEIRYRYDRDLELVDVNDTRPITPEAREAVLAWVAEREEWVRGRGQTVGEARVTVYPAGIPAQARGERVRTGSFVPITASAKPAST</sequence>
<protein>
    <submittedName>
        <fullName evidence="2">Uncharacterized protein</fullName>
    </submittedName>
</protein>
<dbReference type="STRING" id="52.CMC5_028710"/>
<keyword evidence="3" id="KW-1185">Reference proteome</keyword>
<dbReference type="RefSeq" id="WP_050430919.1">
    <property type="nucleotide sequence ID" value="NZ_CP012159.1"/>
</dbReference>
<feature type="region of interest" description="Disordered" evidence="1">
    <location>
        <begin position="65"/>
        <end position="106"/>
    </location>
</feature>
<name>A0A0K1EDG3_CHOCO</name>
<evidence type="ECO:0000313" key="3">
    <source>
        <dbReference type="Proteomes" id="UP000067626"/>
    </source>
</evidence>